<name>A0A9D4CHY5_DREPO</name>
<organism evidence="1 2">
    <name type="scientific">Dreissena polymorpha</name>
    <name type="common">Zebra mussel</name>
    <name type="synonym">Mytilus polymorpha</name>
    <dbReference type="NCBI Taxonomy" id="45954"/>
    <lineage>
        <taxon>Eukaryota</taxon>
        <taxon>Metazoa</taxon>
        <taxon>Spiralia</taxon>
        <taxon>Lophotrochozoa</taxon>
        <taxon>Mollusca</taxon>
        <taxon>Bivalvia</taxon>
        <taxon>Autobranchia</taxon>
        <taxon>Heteroconchia</taxon>
        <taxon>Euheterodonta</taxon>
        <taxon>Imparidentia</taxon>
        <taxon>Neoheterodontei</taxon>
        <taxon>Myida</taxon>
        <taxon>Dreissenoidea</taxon>
        <taxon>Dreissenidae</taxon>
        <taxon>Dreissena</taxon>
    </lineage>
</organism>
<evidence type="ECO:0000313" key="2">
    <source>
        <dbReference type="Proteomes" id="UP000828390"/>
    </source>
</evidence>
<dbReference type="SMART" id="SM00238">
    <property type="entry name" value="BIR"/>
    <property type="match status" value="1"/>
</dbReference>
<dbReference type="InterPro" id="IPR001370">
    <property type="entry name" value="BIR_rpt"/>
</dbReference>
<dbReference type="GO" id="GO:0005634">
    <property type="term" value="C:nucleus"/>
    <property type="evidence" value="ECO:0007669"/>
    <property type="project" value="TreeGrafter"/>
</dbReference>
<dbReference type="AlphaFoldDB" id="A0A9D4CHY5"/>
<keyword evidence="2" id="KW-1185">Reference proteome</keyword>
<dbReference type="EMBL" id="JAIWYP010000012">
    <property type="protein sequence ID" value="KAH3724964.1"/>
    <property type="molecule type" value="Genomic_DNA"/>
</dbReference>
<dbReference type="GO" id="GO:0005737">
    <property type="term" value="C:cytoplasm"/>
    <property type="evidence" value="ECO:0007669"/>
    <property type="project" value="TreeGrafter"/>
</dbReference>
<dbReference type="PANTHER" id="PTHR10044">
    <property type="entry name" value="INHIBITOR OF APOPTOSIS"/>
    <property type="match status" value="1"/>
</dbReference>
<dbReference type="Gene3D" id="1.10.1170.10">
    <property type="entry name" value="Inhibitor Of Apoptosis Protein (2mihbC-IAP-1), Chain A"/>
    <property type="match status" value="2"/>
</dbReference>
<reference evidence="1" key="1">
    <citation type="journal article" date="2019" name="bioRxiv">
        <title>The Genome of the Zebra Mussel, Dreissena polymorpha: A Resource for Invasive Species Research.</title>
        <authorList>
            <person name="McCartney M.A."/>
            <person name="Auch B."/>
            <person name="Kono T."/>
            <person name="Mallez S."/>
            <person name="Zhang Y."/>
            <person name="Obille A."/>
            <person name="Becker A."/>
            <person name="Abrahante J.E."/>
            <person name="Garbe J."/>
            <person name="Badalamenti J.P."/>
            <person name="Herman A."/>
            <person name="Mangelson H."/>
            <person name="Liachko I."/>
            <person name="Sullivan S."/>
            <person name="Sone E.D."/>
            <person name="Koren S."/>
            <person name="Silverstein K.A.T."/>
            <person name="Beckman K.B."/>
            <person name="Gohl D.M."/>
        </authorList>
    </citation>
    <scope>NUCLEOTIDE SEQUENCE</scope>
    <source>
        <strain evidence="1">Duluth1</strain>
        <tissue evidence="1">Whole animal</tissue>
    </source>
</reference>
<dbReference type="SUPFAM" id="SSF57924">
    <property type="entry name" value="Inhibitor of apoptosis (IAP) repeat"/>
    <property type="match status" value="2"/>
</dbReference>
<comment type="caution">
    <text evidence="1">The sequence shown here is derived from an EMBL/GenBank/DDBJ whole genome shotgun (WGS) entry which is preliminary data.</text>
</comment>
<dbReference type="Pfam" id="PF00653">
    <property type="entry name" value="BIR"/>
    <property type="match status" value="2"/>
</dbReference>
<proteinExistence type="predicted"/>
<dbReference type="PANTHER" id="PTHR10044:SF139">
    <property type="entry name" value="DEATH-ASSOCIATED INHIBITOR OF APOPTOSIS 2"/>
    <property type="match status" value="1"/>
</dbReference>
<evidence type="ECO:0000313" key="1">
    <source>
        <dbReference type="EMBL" id="KAH3724964.1"/>
    </source>
</evidence>
<dbReference type="InterPro" id="IPR050784">
    <property type="entry name" value="IAP"/>
</dbReference>
<gene>
    <name evidence="1" type="ORF">DPMN_050791</name>
</gene>
<reference evidence="1" key="2">
    <citation type="submission" date="2020-11" db="EMBL/GenBank/DDBJ databases">
        <authorList>
            <person name="McCartney M.A."/>
            <person name="Auch B."/>
            <person name="Kono T."/>
            <person name="Mallez S."/>
            <person name="Becker A."/>
            <person name="Gohl D.M."/>
            <person name="Silverstein K.A.T."/>
            <person name="Koren S."/>
            <person name="Bechman K.B."/>
            <person name="Herman A."/>
            <person name="Abrahante J.E."/>
            <person name="Garbe J."/>
        </authorList>
    </citation>
    <scope>NUCLEOTIDE SEQUENCE</scope>
    <source>
        <strain evidence="1">Duluth1</strain>
        <tissue evidence="1">Whole animal</tissue>
    </source>
</reference>
<dbReference type="PROSITE" id="PS50143">
    <property type="entry name" value="BIR_REPEAT_2"/>
    <property type="match status" value="2"/>
</dbReference>
<dbReference type="Proteomes" id="UP000828390">
    <property type="component" value="Unassembled WGS sequence"/>
</dbReference>
<dbReference type="GO" id="GO:0051726">
    <property type="term" value="P:regulation of cell cycle"/>
    <property type="evidence" value="ECO:0007669"/>
    <property type="project" value="TreeGrafter"/>
</dbReference>
<accession>A0A9D4CHY5</accession>
<protein>
    <submittedName>
        <fullName evidence="1">Uncharacterized protein</fullName>
    </submittedName>
</protein>
<sequence>MAWPVEFRNEDELEMCFETSRFLSFRTFPQNVNVSGLRLANNGFYFTGRDAIVRCFSCHRYHSDWQTDGVLYQVGYWMHEEDCAFMLEMDSSNVPMHRQPGENQHLTNSHLLLGPMAHGLHYMDQGITGEVLPDASGALYYDVTVDLASYRRRHPSDRPSHPLYAIQNLRLISFLNSPSDLQVRGETLTEAGFFYLGYQDRVRCFQCGFEVTVR</sequence>